<dbReference type="AlphaFoldDB" id="A0A4Q2SCK4"/>
<gene>
    <name evidence="5" type="ORF">EUA07_15325</name>
</gene>
<dbReference type="CDD" id="cd00090">
    <property type="entry name" value="HTH_ARSR"/>
    <property type="match status" value="1"/>
</dbReference>
<comment type="caution">
    <text evidence="5">The sequence shown here is derived from an EMBL/GenBank/DDBJ whole genome shotgun (WGS) entry which is preliminary data.</text>
</comment>
<dbReference type="SMART" id="SM00346">
    <property type="entry name" value="HTH_ICLR"/>
    <property type="match status" value="1"/>
</dbReference>
<evidence type="ECO:0000313" key="5">
    <source>
        <dbReference type="EMBL" id="RYB99860.1"/>
    </source>
</evidence>
<dbReference type="InterPro" id="IPR029016">
    <property type="entry name" value="GAF-like_dom_sf"/>
</dbReference>
<dbReference type="InterPro" id="IPR011991">
    <property type="entry name" value="ArsR-like_HTH"/>
</dbReference>
<evidence type="ECO:0000256" key="1">
    <source>
        <dbReference type="ARBA" id="ARBA00023015"/>
    </source>
</evidence>
<dbReference type="GO" id="GO:0003677">
    <property type="term" value="F:DNA binding"/>
    <property type="evidence" value="ECO:0007669"/>
    <property type="project" value="UniProtKB-KW"/>
</dbReference>
<dbReference type="OrthoDB" id="9807558at2"/>
<evidence type="ECO:0000313" key="6">
    <source>
        <dbReference type="Proteomes" id="UP000293291"/>
    </source>
</evidence>
<dbReference type="InterPro" id="IPR005471">
    <property type="entry name" value="Tscrpt_reg_IclR_N"/>
</dbReference>
<keyword evidence="1" id="KW-0805">Transcription regulation</keyword>
<keyword evidence="2" id="KW-0238">DNA-binding</keyword>
<protein>
    <submittedName>
        <fullName evidence="5">MarR family transcriptional regulator</fullName>
    </submittedName>
</protein>
<dbReference type="Proteomes" id="UP000293291">
    <property type="component" value="Unassembled WGS sequence"/>
</dbReference>
<dbReference type="InterPro" id="IPR050707">
    <property type="entry name" value="HTH_MetabolicPath_Reg"/>
</dbReference>
<evidence type="ECO:0000256" key="3">
    <source>
        <dbReference type="ARBA" id="ARBA00023163"/>
    </source>
</evidence>
<dbReference type="InterPro" id="IPR036390">
    <property type="entry name" value="WH_DNA-bd_sf"/>
</dbReference>
<dbReference type="SUPFAM" id="SSF55781">
    <property type="entry name" value="GAF domain-like"/>
    <property type="match status" value="1"/>
</dbReference>
<dbReference type="GO" id="GO:0045892">
    <property type="term" value="P:negative regulation of DNA-templated transcription"/>
    <property type="evidence" value="ECO:0007669"/>
    <property type="project" value="TreeGrafter"/>
</dbReference>
<name>A0A4Q2SCK4_9ACTN</name>
<proteinExistence type="predicted"/>
<keyword evidence="6" id="KW-1185">Reference proteome</keyword>
<sequence length="235" mass="24190">MSASLLRGLRILEMLGEEPLGVSELARRLGVDKAGVSRNVAALQREGWVERTGQRCVLGPRALALGGGADGAVLARAGEVVHRVGQEVDLTAVALRVAGTGAQPLALHEGRDAGPVRETDAAFEHLVCTAAGVALLAQLPDEAVRSHLSIDPWPALGGDGPRSAAEAEALVARVRAGAAAVEQGWTDERLACVAVPWPDLGAAPGALAVVGSTSSVSARVDELVRVLREAVEPPR</sequence>
<reference evidence="5 6" key="1">
    <citation type="submission" date="2019-01" db="EMBL/GenBank/DDBJ databases">
        <title>Novel species of Nocardioides.</title>
        <authorList>
            <person name="Liu Q."/>
            <person name="Xin Y.-H."/>
        </authorList>
    </citation>
    <scope>NUCLEOTIDE SEQUENCE [LARGE SCALE GENOMIC DNA]</scope>
    <source>
        <strain evidence="5 6">CGMCC 4.6875</strain>
    </source>
</reference>
<evidence type="ECO:0000259" key="4">
    <source>
        <dbReference type="PROSITE" id="PS51077"/>
    </source>
</evidence>
<dbReference type="Pfam" id="PF01614">
    <property type="entry name" value="IclR_C"/>
    <property type="match status" value="1"/>
</dbReference>
<dbReference type="PANTHER" id="PTHR30136">
    <property type="entry name" value="HELIX-TURN-HELIX TRANSCRIPTIONAL REGULATOR, ICLR FAMILY"/>
    <property type="match status" value="1"/>
</dbReference>
<dbReference type="GO" id="GO:0003700">
    <property type="term" value="F:DNA-binding transcription factor activity"/>
    <property type="evidence" value="ECO:0007669"/>
    <property type="project" value="TreeGrafter"/>
</dbReference>
<dbReference type="EMBL" id="SDWU01000017">
    <property type="protein sequence ID" value="RYB99860.1"/>
    <property type="molecule type" value="Genomic_DNA"/>
</dbReference>
<feature type="domain" description="HTH iclR-type" evidence="4">
    <location>
        <begin position="2"/>
        <end position="60"/>
    </location>
</feature>
<keyword evidence="3" id="KW-0804">Transcription</keyword>
<organism evidence="5 6">
    <name type="scientific">Nocardioides ganghwensis</name>
    <dbReference type="NCBI Taxonomy" id="252230"/>
    <lineage>
        <taxon>Bacteria</taxon>
        <taxon>Bacillati</taxon>
        <taxon>Actinomycetota</taxon>
        <taxon>Actinomycetes</taxon>
        <taxon>Propionibacteriales</taxon>
        <taxon>Nocardioidaceae</taxon>
        <taxon>Nocardioides</taxon>
    </lineage>
</organism>
<dbReference type="InterPro" id="IPR036388">
    <property type="entry name" value="WH-like_DNA-bd_sf"/>
</dbReference>
<dbReference type="RefSeq" id="WP_129456053.1">
    <property type="nucleotide sequence ID" value="NZ_JACXYX010000017.1"/>
</dbReference>
<dbReference type="Gene3D" id="1.10.10.10">
    <property type="entry name" value="Winged helix-like DNA-binding domain superfamily/Winged helix DNA-binding domain"/>
    <property type="match status" value="1"/>
</dbReference>
<dbReference type="Gene3D" id="3.30.450.40">
    <property type="match status" value="1"/>
</dbReference>
<dbReference type="SUPFAM" id="SSF46785">
    <property type="entry name" value="Winged helix' DNA-binding domain"/>
    <property type="match status" value="1"/>
</dbReference>
<accession>A0A4Q2SCK4</accession>
<dbReference type="PROSITE" id="PS51077">
    <property type="entry name" value="HTH_ICLR"/>
    <property type="match status" value="1"/>
</dbReference>
<dbReference type="Pfam" id="PF09339">
    <property type="entry name" value="HTH_IclR"/>
    <property type="match status" value="1"/>
</dbReference>
<evidence type="ECO:0000256" key="2">
    <source>
        <dbReference type="ARBA" id="ARBA00023125"/>
    </source>
</evidence>
<dbReference type="InterPro" id="IPR014757">
    <property type="entry name" value="Tscrpt_reg_IclR_C"/>
</dbReference>
<dbReference type="PANTHER" id="PTHR30136:SF24">
    <property type="entry name" value="HTH-TYPE TRANSCRIPTIONAL REPRESSOR ALLR"/>
    <property type="match status" value="1"/>
</dbReference>